<evidence type="ECO:0000256" key="6">
    <source>
        <dbReference type="ARBA" id="ARBA00023277"/>
    </source>
</evidence>
<evidence type="ECO:0000256" key="7">
    <source>
        <dbReference type="ARBA" id="ARBA00023326"/>
    </source>
</evidence>
<evidence type="ECO:0000313" key="9">
    <source>
        <dbReference type="EMBL" id="MBS9475911.1"/>
    </source>
</evidence>
<keyword evidence="4 8" id="KW-0732">Signal</keyword>
<keyword evidence="5" id="KW-0378">Hydrolase</keyword>
<dbReference type="InterPro" id="IPR010126">
    <property type="entry name" value="Esterase_phb"/>
</dbReference>
<keyword evidence="7" id="KW-0624">Polysaccharide degradation</keyword>
<evidence type="ECO:0000256" key="4">
    <source>
        <dbReference type="ARBA" id="ARBA00022729"/>
    </source>
</evidence>
<keyword evidence="6" id="KW-0119">Carbohydrate metabolism</keyword>
<organism evidence="9 10">
    <name type="scientific">Ancylobacter radicis</name>
    <dbReference type="NCBI Taxonomy" id="2836179"/>
    <lineage>
        <taxon>Bacteria</taxon>
        <taxon>Pseudomonadati</taxon>
        <taxon>Pseudomonadota</taxon>
        <taxon>Alphaproteobacteria</taxon>
        <taxon>Hyphomicrobiales</taxon>
        <taxon>Xanthobacteraceae</taxon>
        <taxon>Ancylobacter</taxon>
    </lineage>
</organism>
<keyword evidence="2" id="KW-0964">Secreted</keyword>
<evidence type="ECO:0000256" key="5">
    <source>
        <dbReference type="ARBA" id="ARBA00022801"/>
    </source>
</evidence>
<dbReference type="PANTHER" id="PTHR38050">
    <property type="match status" value="1"/>
</dbReference>
<comment type="subcellular location">
    <subcellularLocation>
        <location evidence="1">Secreted</location>
    </subcellularLocation>
</comment>
<feature type="chain" id="PRO_5045836182" evidence="8">
    <location>
        <begin position="28"/>
        <end position="427"/>
    </location>
</feature>
<evidence type="ECO:0000256" key="2">
    <source>
        <dbReference type="ARBA" id="ARBA00022525"/>
    </source>
</evidence>
<evidence type="ECO:0000256" key="1">
    <source>
        <dbReference type="ARBA" id="ARBA00004613"/>
    </source>
</evidence>
<dbReference type="Gene3D" id="3.40.50.1820">
    <property type="entry name" value="alpha/beta hydrolase"/>
    <property type="match status" value="1"/>
</dbReference>
<dbReference type="Proteomes" id="UP001166585">
    <property type="component" value="Unassembled WGS sequence"/>
</dbReference>
<keyword evidence="10" id="KW-1185">Reference proteome</keyword>
<dbReference type="EMBL" id="JAHCQH010000012">
    <property type="protein sequence ID" value="MBS9475911.1"/>
    <property type="molecule type" value="Genomic_DNA"/>
</dbReference>
<accession>A0ABS5R2N1</accession>
<evidence type="ECO:0000256" key="3">
    <source>
        <dbReference type="ARBA" id="ARBA00022651"/>
    </source>
</evidence>
<comment type="caution">
    <text evidence="9">The sequence shown here is derived from an EMBL/GenBank/DDBJ whole genome shotgun (WGS) entry which is preliminary data.</text>
</comment>
<keyword evidence="3" id="KW-0858">Xylan degradation</keyword>
<gene>
    <name evidence="9" type="ORF">KIP89_02195</name>
</gene>
<dbReference type="InterPro" id="IPR029058">
    <property type="entry name" value="AB_hydrolase_fold"/>
</dbReference>
<name>A0ABS5R2N1_9HYPH</name>
<dbReference type="PANTHER" id="PTHR38050:SF2">
    <property type="entry name" value="FERULOYL ESTERASE C-RELATED"/>
    <property type="match status" value="1"/>
</dbReference>
<dbReference type="InterPro" id="IPR043595">
    <property type="entry name" value="FaeB/C/D"/>
</dbReference>
<reference evidence="9" key="1">
    <citation type="submission" date="2021-05" db="EMBL/GenBank/DDBJ databases">
        <authorList>
            <person name="Sun Q."/>
            <person name="Inoue M."/>
        </authorList>
    </citation>
    <scope>NUCLEOTIDE SEQUENCE</scope>
    <source>
        <strain evidence="9">VKM B-3255</strain>
    </source>
</reference>
<sequence length="427" mass="44835">MHFTKPCLLIGALLMALSVLVPAPVSAQQSPVSGERRIVSGGLTREFILYVPKNAPPGPKPLVIALHGAWQPASVMQRYLDLDKVADREGFVVAYPKGLNLLWNDGRATVAGIMPILYPRDDGRFVVDVLDTLEAEGLVDPSRAYLMGFSNGGFLTAFVACRHAERFAAFATMMMTVPVGYNESCRPSRPVPILLMNGTYDPIVPMYGRPTPGARLMSADESAALFARIDSCGAPQETSAPHARIRRWENCAPGAAVAFYEIDGGHQPPSQSTDAADALAAVLLGPRRSGLDAPQEIWSFFQRFTLPPASPPAEPLLIAGSADATRTAPLAAPRVTSAAPTGALALAPTTPAPAQLVSPAPAATATASGMTAGARPILHNPDSLATAWQGIAPAGTMAAPVTLAVVPLPPPSPLRQRPANTRSVSLQ</sequence>
<proteinExistence type="predicted"/>
<dbReference type="Pfam" id="PF10503">
    <property type="entry name" value="Esterase_PHB"/>
    <property type="match status" value="1"/>
</dbReference>
<protein>
    <submittedName>
        <fullName evidence="9">Prolyl oligopeptidase family serine peptidase</fullName>
    </submittedName>
</protein>
<dbReference type="SUPFAM" id="SSF53474">
    <property type="entry name" value="alpha/beta-Hydrolases"/>
    <property type="match status" value="1"/>
</dbReference>
<evidence type="ECO:0000313" key="10">
    <source>
        <dbReference type="Proteomes" id="UP001166585"/>
    </source>
</evidence>
<feature type="signal peptide" evidence="8">
    <location>
        <begin position="1"/>
        <end position="27"/>
    </location>
</feature>
<evidence type="ECO:0000256" key="8">
    <source>
        <dbReference type="SAM" id="SignalP"/>
    </source>
</evidence>